<keyword evidence="2" id="KW-1185">Reference proteome</keyword>
<accession>A0ABX7V2S4</accession>
<dbReference type="EMBL" id="CP072425">
    <property type="protein sequence ID" value="QTL34002.1"/>
    <property type="molecule type" value="Genomic_DNA"/>
</dbReference>
<evidence type="ECO:0000313" key="2">
    <source>
        <dbReference type="Proteomes" id="UP000665025"/>
    </source>
</evidence>
<gene>
    <name evidence="1" type="ORF">J5X90_10465</name>
</gene>
<dbReference type="Proteomes" id="UP000665025">
    <property type="component" value="Chromosome 1"/>
</dbReference>
<dbReference type="RefSeq" id="WP_209051194.1">
    <property type="nucleotide sequence ID" value="NZ_CP072425.1"/>
</dbReference>
<proteinExistence type="predicted"/>
<name>A0ABX7V2S4_9GAMM</name>
<evidence type="ECO:0000313" key="1">
    <source>
        <dbReference type="EMBL" id="QTL34002.1"/>
    </source>
</evidence>
<protein>
    <submittedName>
        <fullName evidence="1">Uncharacterized protein</fullName>
    </submittedName>
</protein>
<organism evidence="1 2">
    <name type="scientific">Pseudoalteromonas viridis</name>
    <dbReference type="NCBI Taxonomy" id="339617"/>
    <lineage>
        <taxon>Bacteria</taxon>
        <taxon>Pseudomonadati</taxon>
        <taxon>Pseudomonadota</taxon>
        <taxon>Gammaproteobacteria</taxon>
        <taxon>Alteromonadales</taxon>
        <taxon>Pseudoalteromonadaceae</taxon>
        <taxon>Pseudoalteromonas</taxon>
    </lineage>
</organism>
<sequence>MTEWFVGLVFIEQLQHGVQVDPGSHASGMTELFVGFVFIAELLRGI</sequence>
<reference evidence="1 2" key="1">
    <citation type="submission" date="2021-03" db="EMBL/GenBank/DDBJ databases">
        <title>Complete Genome of Pseudoalteromonas viridis Strain BBR56, a new biocontrol bacterial candidate.</title>
        <authorList>
            <person name="Handayani D.P."/>
            <person name="Isnansetyo A."/>
            <person name="Istiqomah I."/>
            <person name="Jumina J."/>
        </authorList>
    </citation>
    <scope>NUCLEOTIDE SEQUENCE [LARGE SCALE GENOMIC DNA]</scope>
    <source>
        <strain evidence="1 2">BBR56</strain>
    </source>
</reference>